<evidence type="ECO:0000313" key="3">
    <source>
        <dbReference type="Proteomes" id="UP000243535"/>
    </source>
</evidence>
<accession>A0A0K6GVB8</accession>
<reference evidence="3" key="1">
    <citation type="submission" date="2015-08" db="EMBL/GenBank/DDBJ databases">
        <authorList>
            <person name="Varghese N."/>
        </authorList>
    </citation>
    <scope>NUCLEOTIDE SEQUENCE [LARGE SCALE GENOMIC DNA]</scope>
    <source>
        <strain evidence="3">DSM 17901</strain>
    </source>
</reference>
<name>A0A0K6GVB8_9NEIS</name>
<proteinExistence type="predicted"/>
<dbReference type="EMBL" id="CYHA01000002">
    <property type="protein sequence ID" value="CUA82488.1"/>
    <property type="molecule type" value="Genomic_DNA"/>
</dbReference>
<evidence type="ECO:0000259" key="1">
    <source>
        <dbReference type="Pfam" id="PF12728"/>
    </source>
</evidence>
<dbReference type="InterPro" id="IPR041657">
    <property type="entry name" value="HTH_17"/>
</dbReference>
<dbReference type="Pfam" id="PF12728">
    <property type="entry name" value="HTH_17"/>
    <property type="match status" value="1"/>
</dbReference>
<dbReference type="SUPFAM" id="SSF46955">
    <property type="entry name" value="Putative DNA-binding domain"/>
    <property type="match status" value="1"/>
</dbReference>
<dbReference type="STRING" id="375574.GCA_001418035_01092"/>
<feature type="domain" description="Helix-turn-helix" evidence="1">
    <location>
        <begin position="24"/>
        <end position="69"/>
    </location>
</feature>
<dbReference type="RefSeq" id="WP_211256808.1">
    <property type="nucleotide sequence ID" value="NZ_CYHA01000002.1"/>
</dbReference>
<protein>
    <submittedName>
        <fullName evidence="2">Transcriptional regulator, AlpA family</fullName>
    </submittedName>
</protein>
<dbReference type="Proteomes" id="UP000243535">
    <property type="component" value="Unassembled WGS sequence"/>
</dbReference>
<dbReference type="AlphaFoldDB" id="A0A0K6GVB8"/>
<gene>
    <name evidence="2" type="ORF">Ga0061063_1300</name>
</gene>
<dbReference type="InterPro" id="IPR009061">
    <property type="entry name" value="DNA-bd_dom_put_sf"/>
</dbReference>
<evidence type="ECO:0000313" key="2">
    <source>
        <dbReference type="EMBL" id="CUA82488.1"/>
    </source>
</evidence>
<organism evidence="2 3">
    <name type="scientific">Gulbenkiania indica</name>
    <dbReference type="NCBI Taxonomy" id="375574"/>
    <lineage>
        <taxon>Bacteria</taxon>
        <taxon>Pseudomonadati</taxon>
        <taxon>Pseudomonadota</taxon>
        <taxon>Betaproteobacteria</taxon>
        <taxon>Neisseriales</taxon>
        <taxon>Chromobacteriaceae</taxon>
        <taxon>Gulbenkiania</taxon>
    </lineage>
</organism>
<keyword evidence="3" id="KW-1185">Reference proteome</keyword>
<sequence>MQADTLTFEQLCELFNYTPKNRPLSTDEVAEFLGVRRNTLEQHRLNGTGPRYFQPKGTRKVWYLERDMLLWLLSGARTSTSQQPGDALCI</sequence>